<organism evidence="1 2">
    <name type="scientific">Shimia aestuarii</name>
    <dbReference type="NCBI Taxonomy" id="254406"/>
    <lineage>
        <taxon>Bacteria</taxon>
        <taxon>Pseudomonadati</taxon>
        <taxon>Pseudomonadota</taxon>
        <taxon>Alphaproteobacteria</taxon>
        <taxon>Rhodobacterales</taxon>
        <taxon>Roseobacteraceae</taxon>
    </lineage>
</organism>
<evidence type="ECO:0000313" key="1">
    <source>
        <dbReference type="EMBL" id="SFL96669.1"/>
    </source>
</evidence>
<evidence type="ECO:0000313" key="2">
    <source>
        <dbReference type="Proteomes" id="UP000199144"/>
    </source>
</evidence>
<name>A0A1I4M0D2_9RHOB</name>
<sequence>MQRHVFSNLVEFGLIDEYNPLEIKDSLGLFRRGDRAQIPLLNKYFKDHRNERTLISLESLIGWNPAIWKERLAMNREAFPRDTTILITIREPGSFMRSCFQQKWHSGHIVPPEDYFLSHKDYDRARLTARYQIDEIFGVDDMNYRQIISDYANAFPKVVVVPTKKVNDLQFLNEIGLSPSAEQIEQLQEKIVRGSRENRAFSQTAMKLTQSRERFLNGLGLKSLSSLDHDHRKRFLSRQTKLSHPSLLTRVVRRGLTLFRLPRWRWLMHNVVDRIWPYKPYSLPPEIVRGRHFSENRRFVEEVQSLPQGIAVFER</sequence>
<protein>
    <recommendedName>
        <fullName evidence="3">Sulfotransferase family protein</fullName>
    </recommendedName>
</protein>
<proteinExistence type="predicted"/>
<accession>A0A1I4M0D2</accession>
<dbReference type="RefSeq" id="WP_131814348.1">
    <property type="nucleotide sequence ID" value="NZ_FOTQ01000002.1"/>
</dbReference>
<dbReference type="OrthoDB" id="7866425at2"/>
<reference evidence="1 2" key="1">
    <citation type="submission" date="2016-10" db="EMBL/GenBank/DDBJ databases">
        <authorList>
            <person name="de Groot N.N."/>
        </authorList>
    </citation>
    <scope>NUCLEOTIDE SEQUENCE [LARGE SCALE GENOMIC DNA]</scope>
    <source>
        <strain evidence="1 2">DSM 15283</strain>
    </source>
</reference>
<evidence type="ECO:0008006" key="3">
    <source>
        <dbReference type="Google" id="ProtNLM"/>
    </source>
</evidence>
<dbReference type="EMBL" id="FOTQ01000002">
    <property type="protein sequence ID" value="SFL96669.1"/>
    <property type="molecule type" value="Genomic_DNA"/>
</dbReference>
<dbReference type="Proteomes" id="UP000199144">
    <property type="component" value="Unassembled WGS sequence"/>
</dbReference>
<dbReference type="AlphaFoldDB" id="A0A1I4M0D2"/>
<gene>
    <name evidence="1" type="ORF">SAMN04488042_102319</name>
</gene>
<keyword evidence="2" id="KW-1185">Reference proteome</keyword>